<evidence type="ECO:0000256" key="12">
    <source>
        <dbReference type="PIRSR" id="PIRSR018250-1"/>
    </source>
</evidence>
<comment type="catalytic activity">
    <reaction evidence="11">
        <text>L-saccharopine + NAD(+) + H2O = L-lysine + 2-oxoglutarate + NADH + H(+)</text>
        <dbReference type="Rhea" id="RHEA:12440"/>
        <dbReference type="ChEBI" id="CHEBI:15377"/>
        <dbReference type="ChEBI" id="CHEBI:15378"/>
        <dbReference type="ChEBI" id="CHEBI:16810"/>
        <dbReference type="ChEBI" id="CHEBI:32551"/>
        <dbReference type="ChEBI" id="CHEBI:57540"/>
        <dbReference type="ChEBI" id="CHEBI:57945"/>
        <dbReference type="ChEBI" id="CHEBI:57951"/>
        <dbReference type="EC" id="1.5.1.7"/>
    </reaction>
</comment>
<evidence type="ECO:0000256" key="3">
    <source>
        <dbReference type="ARBA" id="ARBA00011245"/>
    </source>
</evidence>
<dbReference type="InterPro" id="IPR051168">
    <property type="entry name" value="AASS"/>
</dbReference>
<dbReference type="InterPro" id="IPR007698">
    <property type="entry name" value="AlaDH/PNT_NAD(H)-bd"/>
</dbReference>
<evidence type="ECO:0000256" key="1">
    <source>
        <dbReference type="ARBA" id="ARBA00004884"/>
    </source>
</evidence>
<dbReference type="AlphaFoldDB" id="A0A238J099"/>
<reference evidence="17 18" key="1">
    <citation type="submission" date="2017-05" db="EMBL/GenBank/DDBJ databases">
        <authorList>
            <person name="Song R."/>
            <person name="Chenine A.L."/>
            <person name="Ruprecht R.M."/>
        </authorList>
    </citation>
    <scope>NUCLEOTIDE SEQUENCE [LARGE SCALE GENOMIC DNA]</scope>
    <source>
        <strain evidence="17 18">CECT 8489</strain>
    </source>
</reference>
<keyword evidence="14" id="KW-0812">Transmembrane</keyword>
<keyword evidence="7" id="KW-0560">Oxidoreductase</keyword>
<dbReference type="RefSeq" id="WP_093973294.1">
    <property type="nucleotide sequence ID" value="NZ_FXXQ01000003.1"/>
</dbReference>
<feature type="binding site" evidence="13">
    <location>
        <begin position="300"/>
        <end position="303"/>
    </location>
    <ligand>
        <name>NAD(+)</name>
        <dbReference type="ChEBI" id="CHEBI:57540"/>
    </ligand>
</feature>
<dbReference type="PANTHER" id="PTHR11133:SF23">
    <property type="entry name" value="SACCHAROPINE DEHYDROGENASE [NAD(+), L-LYSINE-FORMING]"/>
    <property type="match status" value="1"/>
</dbReference>
<dbReference type="SMART" id="SM01003">
    <property type="entry name" value="AlaDh_PNT_N"/>
    <property type="match status" value="1"/>
</dbReference>
<feature type="binding site" evidence="13">
    <location>
        <position position="216"/>
    </location>
    <ligand>
        <name>NAD(+)</name>
        <dbReference type="ChEBI" id="CHEBI:57540"/>
    </ligand>
</feature>
<sequence length="346" mass="36827">MTHFWVRHEPRANEARVGVTPEGVAALMAAGHDVTVEDDPTRSIGVSGYREAGAQIVTAGGWVDAPKDAVICGLKELPDDGTPLVHRHIMFGHAYKGQADGAVLLERFRAGAGTLLDLEYLTETNGRRVAAFGVWAGFAGAAVSLIGWAAAQAGQPCPPARTFATADAMTDFVRDALGGAKPSVIVIGALGRVGTGARDLCDRLGLPVTAWDMAETASGGPFPEILAHDVFLNCILASPGVPVFVPRDALEADRRLQMIGDIACDPSSDFSPVKVYDRTTTWEAPVLRVHEVPVLDVMAIDNLPSMLPREASEDFAGQLLPHLLAFDSDPSCVWARAVDIFRMHMA</sequence>
<evidence type="ECO:0000313" key="17">
    <source>
        <dbReference type="EMBL" id="SMX23324.1"/>
    </source>
</evidence>
<dbReference type="Proteomes" id="UP000201838">
    <property type="component" value="Unassembled WGS sequence"/>
</dbReference>
<keyword evidence="9" id="KW-1015">Disulfide bond</keyword>
<evidence type="ECO:0000313" key="18">
    <source>
        <dbReference type="Proteomes" id="UP000201838"/>
    </source>
</evidence>
<accession>A0A238J099</accession>
<dbReference type="GO" id="GO:0004754">
    <property type="term" value="F:saccharopine dehydrogenase (NAD+, L-lysine-forming) activity"/>
    <property type="evidence" value="ECO:0007669"/>
    <property type="project" value="UniProtKB-EC"/>
</dbReference>
<dbReference type="EMBL" id="FXXQ01000003">
    <property type="protein sequence ID" value="SMX23324.1"/>
    <property type="molecule type" value="Genomic_DNA"/>
</dbReference>
<feature type="binding site" evidence="13">
    <location>
        <position position="212"/>
    </location>
    <ligand>
        <name>NAD(+)</name>
        <dbReference type="ChEBI" id="CHEBI:57540"/>
    </ligand>
</feature>
<keyword evidence="18" id="KW-1185">Reference proteome</keyword>
<evidence type="ECO:0000256" key="4">
    <source>
        <dbReference type="ARBA" id="ARBA00012847"/>
    </source>
</evidence>
<gene>
    <name evidence="17" type="ORF">BOA8489_01429</name>
</gene>
<keyword evidence="6" id="KW-0028">Amino-acid biosynthesis</keyword>
<proteinExistence type="inferred from homology"/>
<dbReference type="SUPFAM" id="SSF52283">
    <property type="entry name" value="Formate/glycerate dehydrogenase catalytic domain-like"/>
    <property type="match status" value="1"/>
</dbReference>
<comment type="subunit">
    <text evidence="3">Monomer.</text>
</comment>
<evidence type="ECO:0000259" key="15">
    <source>
        <dbReference type="SMART" id="SM01002"/>
    </source>
</evidence>
<dbReference type="SUPFAM" id="SSF51735">
    <property type="entry name" value="NAD(P)-binding Rossmann-fold domains"/>
    <property type="match status" value="1"/>
</dbReference>
<evidence type="ECO:0000256" key="13">
    <source>
        <dbReference type="PIRSR" id="PIRSR018250-3"/>
    </source>
</evidence>
<keyword evidence="14" id="KW-1133">Transmembrane helix</keyword>
<dbReference type="OrthoDB" id="502334at2"/>
<feature type="active site" description="Proton acceptor" evidence="12">
    <location>
        <position position="75"/>
    </location>
</feature>
<feature type="domain" description="Alanine dehydrogenase/pyridine nucleotide transhydrogenase NAD(H)-binding" evidence="15">
    <location>
        <begin position="166"/>
        <end position="299"/>
    </location>
</feature>
<dbReference type="CDD" id="cd12188">
    <property type="entry name" value="SDH"/>
    <property type="match status" value="1"/>
</dbReference>
<evidence type="ECO:0000256" key="10">
    <source>
        <dbReference type="ARBA" id="ARBA00033228"/>
    </source>
</evidence>
<dbReference type="SMART" id="SM01002">
    <property type="entry name" value="AlaDh_PNT_C"/>
    <property type="match status" value="1"/>
</dbReference>
<dbReference type="UniPathway" id="UPA00033">
    <property type="reaction ID" value="UER00034"/>
</dbReference>
<keyword evidence="8 13" id="KW-0520">NAD</keyword>
<evidence type="ECO:0000256" key="9">
    <source>
        <dbReference type="ARBA" id="ARBA00023157"/>
    </source>
</evidence>
<evidence type="ECO:0000256" key="7">
    <source>
        <dbReference type="ARBA" id="ARBA00023002"/>
    </source>
</evidence>
<dbReference type="PANTHER" id="PTHR11133">
    <property type="entry name" value="SACCHAROPINE DEHYDROGENASE"/>
    <property type="match status" value="1"/>
</dbReference>
<keyword evidence="14" id="KW-0472">Membrane</keyword>
<dbReference type="InterPro" id="IPR027281">
    <property type="entry name" value="Lys1"/>
</dbReference>
<evidence type="ECO:0000256" key="2">
    <source>
        <dbReference type="ARBA" id="ARBA00005689"/>
    </source>
</evidence>
<evidence type="ECO:0000256" key="5">
    <source>
        <dbReference type="ARBA" id="ARBA00021221"/>
    </source>
</evidence>
<dbReference type="InterPro" id="IPR007886">
    <property type="entry name" value="AlaDH/PNT_N"/>
</dbReference>
<dbReference type="PIRSF" id="PIRSF018250">
    <property type="entry name" value="Saccharopine_DH_Lys"/>
    <property type="match status" value="1"/>
</dbReference>
<evidence type="ECO:0000256" key="6">
    <source>
        <dbReference type="ARBA" id="ARBA00022605"/>
    </source>
</evidence>
<dbReference type="Gene3D" id="3.40.50.720">
    <property type="entry name" value="NAD(P)-binding Rossmann-like Domain"/>
    <property type="match status" value="2"/>
</dbReference>
<evidence type="ECO:0000256" key="14">
    <source>
        <dbReference type="SAM" id="Phobius"/>
    </source>
</evidence>
<evidence type="ECO:0000259" key="16">
    <source>
        <dbReference type="SMART" id="SM01003"/>
    </source>
</evidence>
<name>A0A238J099_9RHOB</name>
<evidence type="ECO:0000256" key="11">
    <source>
        <dbReference type="ARBA" id="ARBA00047860"/>
    </source>
</evidence>
<comment type="pathway">
    <text evidence="1">Amino-acid biosynthesis; L-lysine biosynthesis via AAA pathway; L-lysine from L-alpha-aminoadipate (fungal route): step 3/3.</text>
</comment>
<feature type="binding site" evidence="13">
    <location>
        <begin position="191"/>
        <end position="192"/>
    </location>
    <ligand>
        <name>NAD(+)</name>
        <dbReference type="ChEBI" id="CHEBI:57540"/>
    </ligand>
</feature>
<feature type="domain" description="Alanine dehydrogenase/pyridine nucleotide transhydrogenase N-terminal" evidence="16">
    <location>
        <begin position="5"/>
        <end position="139"/>
    </location>
</feature>
<comment type="similarity">
    <text evidence="2">Belongs to the AlaDH/PNT family.</text>
</comment>
<feature type="transmembrane region" description="Helical" evidence="14">
    <location>
        <begin position="129"/>
        <end position="151"/>
    </location>
</feature>
<organism evidence="17 18">
    <name type="scientific">Boseongicola aestuarii</name>
    <dbReference type="NCBI Taxonomy" id="1470561"/>
    <lineage>
        <taxon>Bacteria</taxon>
        <taxon>Pseudomonadati</taxon>
        <taxon>Pseudomonadota</taxon>
        <taxon>Alphaproteobacteria</taxon>
        <taxon>Rhodobacterales</taxon>
        <taxon>Paracoccaceae</taxon>
        <taxon>Boseongicola</taxon>
    </lineage>
</organism>
<dbReference type="EC" id="1.5.1.7" evidence="4"/>
<feature type="binding site" evidence="13">
    <location>
        <position position="127"/>
    </location>
    <ligand>
        <name>NAD(+)</name>
        <dbReference type="ChEBI" id="CHEBI:57540"/>
    </ligand>
</feature>
<protein>
    <recommendedName>
        <fullName evidence="5">Saccharopine dehydrogenase [NAD(+), L-lysine-forming]</fullName>
        <ecNumber evidence="4">1.5.1.7</ecNumber>
    </recommendedName>
    <alternativeName>
        <fullName evidence="10">Lysine--2-oxoglutarate reductase</fullName>
    </alternativeName>
</protein>
<feature type="active site" description="Proton donor" evidence="12">
    <location>
        <position position="93"/>
    </location>
</feature>
<dbReference type="GO" id="GO:0019878">
    <property type="term" value="P:lysine biosynthetic process via aminoadipic acid"/>
    <property type="evidence" value="ECO:0007669"/>
    <property type="project" value="UniProtKB-UniPathway"/>
</dbReference>
<evidence type="ECO:0000256" key="8">
    <source>
        <dbReference type="ARBA" id="ARBA00023027"/>
    </source>
</evidence>
<dbReference type="Pfam" id="PF05222">
    <property type="entry name" value="AlaDh_PNT_N"/>
    <property type="match status" value="1"/>
</dbReference>
<dbReference type="InterPro" id="IPR036291">
    <property type="entry name" value="NAD(P)-bd_dom_sf"/>
</dbReference>